<dbReference type="EMBL" id="RJJR01000003">
    <property type="protein sequence ID" value="RNI38202.1"/>
    <property type="molecule type" value="Genomic_DNA"/>
</dbReference>
<dbReference type="PANTHER" id="PTHR10668">
    <property type="entry name" value="PHYTOENE DEHYDROGENASE"/>
    <property type="match status" value="1"/>
</dbReference>
<dbReference type="PRINTS" id="PR00469">
    <property type="entry name" value="PNDRDTASEII"/>
</dbReference>
<sequence length="480" mass="52082">MKSNYDAVVVGSGPNGFAAAITLQRAGLSVLLVEEKEVLGGGVRSGELTLPGYIHDVCSTVYPLGEDSPVFKSLNLEQFGLEYLQSRYAVAHPFDDGSSVAVSTSIYETAVQLGKDAKNYEKIFLPLTRQWPSIRSAFLGPLYLGAFSKKNLKFATQAVNSGRYFAQHNFETSRAQALFFGMAAHSMLPLNKLSTASIGIVLNTVAHINGWPLPKGGAQKITNALAASFESYGGDIQKGFKISSLKQLPTTKVVLLDVTPAQLLIIAGDQFSELYKWQLRNYQYGAGVFKIDWALSQPAPFTDEKCREAATIHIGGSFQEIYDSENTISKKQIPDKPFVLFVQPGVIDSSRAPAGKHTAWAYCHVPNGSTQDMTEAIENQVERFAPGFKDCILARHVMNTHEIQDYNSNYVGGDINGGAATINQIFTRPVIRLSPYKTSATGIYICSSATPPGGGVHGICGYYAARAALKDVFNIGIPRL</sequence>
<name>A0A3M9NK84_9BACT</name>
<dbReference type="SUPFAM" id="SSF51905">
    <property type="entry name" value="FAD/NAD(P)-binding domain"/>
    <property type="match status" value="1"/>
</dbReference>
<evidence type="ECO:0000313" key="2">
    <source>
        <dbReference type="Proteomes" id="UP000267223"/>
    </source>
</evidence>
<dbReference type="PANTHER" id="PTHR10668:SF105">
    <property type="entry name" value="DEHYDROGENASE-RELATED"/>
    <property type="match status" value="1"/>
</dbReference>
<accession>A0A3M9NK84</accession>
<gene>
    <name evidence="1" type="ORF">EFY79_06005</name>
</gene>
<dbReference type="Pfam" id="PF13450">
    <property type="entry name" value="NAD_binding_8"/>
    <property type="match status" value="1"/>
</dbReference>
<comment type="caution">
    <text evidence="1">The sequence shown here is derived from an EMBL/GenBank/DDBJ whole genome shotgun (WGS) entry which is preliminary data.</text>
</comment>
<proteinExistence type="predicted"/>
<dbReference type="Proteomes" id="UP000267223">
    <property type="component" value="Unassembled WGS sequence"/>
</dbReference>
<dbReference type="Gene3D" id="3.50.50.60">
    <property type="entry name" value="FAD/NAD(P)-binding domain"/>
    <property type="match status" value="1"/>
</dbReference>
<protein>
    <submittedName>
        <fullName evidence="1">NAD(P)/FAD-dependent oxidoreductase</fullName>
    </submittedName>
</protein>
<dbReference type="AlphaFoldDB" id="A0A3M9NK84"/>
<dbReference type="RefSeq" id="WP_123119792.1">
    <property type="nucleotide sequence ID" value="NZ_RJJR01000003.1"/>
</dbReference>
<dbReference type="OrthoDB" id="833207at2"/>
<dbReference type="InterPro" id="IPR036188">
    <property type="entry name" value="FAD/NAD-bd_sf"/>
</dbReference>
<evidence type="ECO:0000313" key="1">
    <source>
        <dbReference type="EMBL" id="RNI38202.1"/>
    </source>
</evidence>
<reference evidence="1 2" key="1">
    <citation type="submission" date="2018-11" db="EMBL/GenBank/DDBJ databases">
        <title>Draft genome sequence of Ferruginibacter sp. BO-59.</title>
        <authorList>
            <person name="Im W.T."/>
        </authorList>
    </citation>
    <scope>NUCLEOTIDE SEQUENCE [LARGE SCALE GENOMIC DNA]</scope>
    <source>
        <strain evidence="1 2">BO-59</strain>
    </source>
</reference>
<organism evidence="1 2">
    <name type="scientific">Hanamia caeni</name>
    <dbReference type="NCBI Taxonomy" id="2294116"/>
    <lineage>
        <taxon>Bacteria</taxon>
        <taxon>Pseudomonadati</taxon>
        <taxon>Bacteroidota</taxon>
        <taxon>Chitinophagia</taxon>
        <taxon>Chitinophagales</taxon>
        <taxon>Chitinophagaceae</taxon>
        <taxon>Hanamia</taxon>
    </lineage>
</organism>
<dbReference type="Gene3D" id="3.90.660.50">
    <property type="match status" value="1"/>
</dbReference>
<keyword evidence="2" id="KW-1185">Reference proteome</keyword>